<evidence type="ECO:0000313" key="1">
    <source>
        <dbReference type="EMBL" id="GIY18038.1"/>
    </source>
</evidence>
<organism evidence="1 2">
    <name type="scientific">Caerostris extrusa</name>
    <name type="common">Bark spider</name>
    <name type="synonym">Caerostris bankana</name>
    <dbReference type="NCBI Taxonomy" id="172846"/>
    <lineage>
        <taxon>Eukaryota</taxon>
        <taxon>Metazoa</taxon>
        <taxon>Ecdysozoa</taxon>
        <taxon>Arthropoda</taxon>
        <taxon>Chelicerata</taxon>
        <taxon>Arachnida</taxon>
        <taxon>Araneae</taxon>
        <taxon>Araneomorphae</taxon>
        <taxon>Entelegynae</taxon>
        <taxon>Araneoidea</taxon>
        <taxon>Araneidae</taxon>
        <taxon>Caerostris</taxon>
    </lineage>
</organism>
<reference evidence="1 2" key="1">
    <citation type="submission" date="2021-06" db="EMBL/GenBank/DDBJ databases">
        <title>Caerostris extrusa draft genome.</title>
        <authorList>
            <person name="Kono N."/>
            <person name="Arakawa K."/>
        </authorList>
    </citation>
    <scope>NUCLEOTIDE SEQUENCE [LARGE SCALE GENOMIC DNA]</scope>
</reference>
<proteinExistence type="predicted"/>
<protein>
    <submittedName>
        <fullName evidence="1">Uncharacterized protein</fullName>
    </submittedName>
</protein>
<dbReference type="EMBL" id="BPLR01007574">
    <property type="protein sequence ID" value="GIY18038.1"/>
    <property type="molecule type" value="Genomic_DNA"/>
</dbReference>
<accession>A0AAV4R6T9</accession>
<gene>
    <name evidence="1" type="ORF">CEXT_61961</name>
</gene>
<evidence type="ECO:0000313" key="2">
    <source>
        <dbReference type="Proteomes" id="UP001054945"/>
    </source>
</evidence>
<keyword evidence="2" id="KW-1185">Reference proteome</keyword>
<comment type="caution">
    <text evidence="1">The sequence shown here is derived from an EMBL/GenBank/DDBJ whole genome shotgun (WGS) entry which is preliminary data.</text>
</comment>
<dbReference type="Proteomes" id="UP001054945">
    <property type="component" value="Unassembled WGS sequence"/>
</dbReference>
<name>A0AAV4R6T9_CAEEX</name>
<dbReference type="AlphaFoldDB" id="A0AAV4R6T9"/>
<sequence>MHQGLPARGPFALSVCCTLQKSLIDAGIPVKEKTKHVGSWRLASQSIGERSFCEERQRSHSAGHANHFRDEDMEINGSVLPGYGDMHPSKGKRPNKSEVGVLPANRLAGDPFVKSDKEATLLGMPIISGRQTWKLMDQFVLDTEICFEVSEAFSVNLNLAHFKMHSSFRRIYIYIQRERGGCDGYWLFPEGFRDGEGEKSFGFEEINLGH</sequence>